<organism evidence="3">
    <name type="scientific">uncultured bacterium</name>
    <name type="common">gcode 4</name>
    <dbReference type="NCBI Taxonomy" id="1234023"/>
    <lineage>
        <taxon>Bacteria</taxon>
        <taxon>environmental samples</taxon>
    </lineage>
</organism>
<feature type="chain" id="PRO_5017207206" evidence="2">
    <location>
        <begin position="22"/>
        <end position="105"/>
    </location>
</feature>
<accession>K2G5F8</accession>
<gene>
    <name evidence="3" type="ORF">ACD_2C00156G0002</name>
</gene>
<feature type="signal peptide" evidence="2">
    <location>
        <begin position="1"/>
        <end position="21"/>
    </location>
</feature>
<evidence type="ECO:0000256" key="1">
    <source>
        <dbReference type="SAM" id="MobiDB-lite"/>
    </source>
</evidence>
<evidence type="ECO:0000313" key="3">
    <source>
        <dbReference type="EMBL" id="EKE29512.1"/>
    </source>
</evidence>
<evidence type="ECO:0000256" key="2">
    <source>
        <dbReference type="SAM" id="SignalP"/>
    </source>
</evidence>
<dbReference type="AlphaFoldDB" id="K2G5F8"/>
<dbReference type="EMBL" id="AMFJ01000156">
    <property type="protein sequence ID" value="EKE29512.1"/>
    <property type="molecule type" value="Genomic_DNA"/>
</dbReference>
<comment type="caution">
    <text evidence="3">The sequence shown here is derived from an EMBL/GenBank/DDBJ whole genome shotgun (WGS) entry which is preliminary data.</text>
</comment>
<feature type="region of interest" description="Disordered" evidence="1">
    <location>
        <begin position="85"/>
        <end position="105"/>
    </location>
</feature>
<name>K2G5F8_9BACT</name>
<sequence length="105" mass="11907">MKAKSLLIALLAISSIFLLNSCWTGTSHNMDDGNQMEWETHEEAVKAKEESENHPMDDGSSMSWTVESMSWTEIDEESIVWDSKAPEASHEMDDGSAMEWETHQE</sequence>
<proteinExistence type="predicted"/>
<keyword evidence="2" id="KW-0732">Signal</keyword>
<reference evidence="3" key="1">
    <citation type="journal article" date="2012" name="Science">
        <title>Fermentation, hydrogen, and sulfur metabolism in multiple uncultivated bacterial phyla.</title>
        <authorList>
            <person name="Wrighton K.C."/>
            <person name="Thomas B.C."/>
            <person name="Sharon I."/>
            <person name="Miller C.S."/>
            <person name="Castelle C.J."/>
            <person name="VerBerkmoes N.C."/>
            <person name="Wilkins M.J."/>
            <person name="Hettich R.L."/>
            <person name="Lipton M.S."/>
            <person name="Williams K.H."/>
            <person name="Long P.E."/>
            <person name="Banfield J.F."/>
        </authorList>
    </citation>
    <scope>NUCLEOTIDE SEQUENCE [LARGE SCALE GENOMIC DNA]</scope>
</reference>
<protein>
    <submittedName>
        <fullName evidence="3">Uncharacterized protein</fullName>
    </submittedName>
</protein>